<comment type="caution">
    <text evidence="2">The sequence shown here is derived from an EMBL/GenBank/DDBJ whole genome shotgun (WGS) entry which is preliminary data.</text>
</comment>
<accession>A0AA38MJ29</accession>
<feature type="region of interest" description="Disordered" evidence="1">
    <location>
        <begin position="1"/>
        <end position="26"/>
    </location>
</feature>
<evidence type="ECO:0000256" key="1">
    <source>
        <dbReference type="SAM" id="MobiDB-lite"/>
    </source>
</evidence>
<evidence type="ECO:0000313" key="3">
    <source>
        <dbReference type="Proteomes" id="UP001168821"/>
    </source>
</evidence>
<sequence>MHRDDLEPRPEDAPERTEPPPLRQIESLCRRSAEAELRDLDWINRSAAAQNSNSPHLEPPSRGLSASPPFPLSRLPVSEVVLCMPPRISSPAGRYRLLHVRSAEGSTVVVPASFWLHLTQILQNCALSISPQSAGNIFALQIIRRLLFSRLHARRRNRKRRLKNSSPGDIFHCRGGVSGISTGFYVVCGVRADPPRPSHPRRRLLQLISNLVLVVADKTSDSPRKAKTPRFERAPDN</sequence>
<reference evidence="2" key="1">
    <citation type="journal article" date="2023" name="G3 (Bethesda)">
        <title>Whole genome assemblies of Zophobas morio and Tenebrio molitor.</title>
        <authorList>
            <person name="Kaur S."/>
            <person name="Stinson S.A."/>
            <person name="diCenzo G.C."/>
        </authorList>
    </citation>
    <scope>NUCLEOTIDE SEQUENCE</scope>
    <source>
        <strain evidence="2">QUZm001</strain>
    </source>
</reference>
<dbReference type="EMBL" id="JALNTZ010000003">
    <property type="protein sequence ID" value="KAJ3657909.1"/>
    <property type="molecule type" value="Genomic_DNA"/>
</dbReference>
<protein>
    <submittedName>
        <fullName evidence="2">Uncharacterized protein</fullName>
    </submittedName>
</protein>
<gene>
    <name evidence="2" type="ORF">Zmor_009685</name>
</gene>
<keyword evidence="3" id="KW-1185">Reference proteome</keyword>
<feature type="compositionally biased region" description="Basic and acidic residues" evidence="1">
    <location>
        <begin position="1"/>
        <end position="18"/>
    </location>
</feature>
<proteinExistence type="predicted"/>
<name>A0AA38MJ29_9CUCU</name>
<evidence type="ECO:0000313" key="2">
    <source>
        <dbReference type="EMBL" id="KAJ3657909.1"/>
    </source>
</evidence>
<dbReference type="AlphaFoldDB" id="A0AA38MJ29"/>
<dbReference type="Proteomes" id="UP001168821">
    <property type="component" value="Unassembled WGS sequence"/>
</dbReference>
<organism evidence="2 3">
    <name type="scientific">Zophobas morio</name>
    <dbReference type="NCBI Taxonomy" id="2755281"/>
    <lineage>
        <taxon>Eukaryota</taxon>
        <taxon>Metazoa</taxon>
        <taxon>Ecdysozoa</taxon>
        <taxon>Arthropoda</taxon>
        <taxon>Hexapoda</taxon>
        <taxon>Insecta</taxon>
        <taxon>Pterygota</taxon>
        <taxon>Neoptera</taxon>
        <taxon>Endopterygota</taxon>
        <taxon>Coleoptera</taxon>
        <taxon>Polyphaga</taxon>
        <taxon>Cucujiformia</taxon>
        <taxon>Tenebrionidae</taxon>
        <taxon>Zophobas</taxon>
    </lineage>
</organism>